<dbReference type="Proteomes" id="UP000266673">
    <property type="component" value="Unassembled WGS sequence"/>
</dbReference>
<keyword evidence="2" id="KW-1185">Reference proteome</keyword>
<gene>
    <name evidence="1" type="ORF">C2G38_2188034</name>
</gene>
<accession>A0A397V3P5</accession>
<evidence type="ECO:0000313" key="2">
    <source>
        <dbReference type="Proteomes" id="UP000266673"/>
    </source>
</evidence>
<sequence length="79" mass="8708">MGLGVNIAGECLVIHGLIREKGIKYYLPIAKAKVPFNMESINEIEEFVHALLTLWNIVLLTVFRQDPESLNINKAGSGG</sequence>
<proteinExistence type="predicted"/>
<evidence type="ECO:0000313" key="1">
    <source>
        <dbReference type="EMBL" id="RIB17164.1"/>
    </source>
</evidence>
<name>A0A397V3P5_9GLOM</name>
<dbReference type="EMBL" id="QKWP01000625">
    <property type="protein sequence ID" value="RIB17164.1"/>
    <property type="molecule type" value="Genomic_DNA"/>
</dbReference>
<comment type="caution">
    <text evidence="1">The sequence shown here is derived from an EMBL/GenBank/DDBJ whole genome shotgun (WGS) entry which is preliminary data.</text>
</comment>
<organism evidence="1 2">
    <name type="scientific">Gigaspora rosea</name>
    <dbReference type="NCBI Taxonomy" id="44941"/>
    <lineage>
        <taxon>Eukaryota</taxon>
        <taxon>Fungi</taxon>
        <taxon>Fungi incertae sedis</taxon>
        <taxon>Mucoromycota</taxon>
        <taxon>Glomeromycotina</taxon>
        <taxon>Glomeromycetes</taxon>
        <taxon>Diversisporales</taxon>
        <taxon>Gigasporaceae</taxon>
        <taxon>Gigaspora</taxon>
    </lineage>
</organism>
<dbReference type="OrthoDB" id="2429039at2759"/>
<dbReference type="AlphaFoldDB" id="A0A397V3P5"/>
<protein>
    <submittedName>
        <fullName evidence="1">Uncharacterized protein</fullName>
    </submittedName>
</protein>
<reference evidence="1 2" key="1">
    <citation type="submission" date="2018-06" db="EMBL/GenBank/DDBJ databases">
        <title>Comparative genomics reveals the genomic features of Rhizophagus irregularis, R. cerebriforme, R. diaphanum and Gigaspora rosea, and their symbiotic lifestyle signature.</title>
        <authorList>
            <person name="Morin E."/>
            <person name="San Clemente H."/>
            <person name="Chen E.C.H."/>
            <person name="De La Providencia I."/>
            <person name="Hainaut M."/>
            <person name="Kuo A."/>
            <person name="Kohler A."/>
            <person name="Murat C."/>
            <person name="Tang N."/>
            <person name="Roy S."/>
            <person name="Loubradou J."/>
            <person name="Henrissat B."/>
            <person name="Grigoriev I.V."/>
            <person name="Corradi N."/>
            <person name="Roux C."/>
            <person name="Martin F.M."/>
        </authorList>
    </citation>
    <scope>NUCLEOTIDE SEQUENCE [LARGE SCALE GENOMIC DNA]</scope>
    <source>
        <strain evidence="1 2">DAOM 194757</strain>
    </source>
</reference>